<dbReference type="EMBL" id="MU277266">
    <property type="protein sequence ID" value="KAI0056322.1"/>
    <property type="molecule type" value="Genomic_DNA"/>
</dbReference>
<comment type="caution">
    <text evidence="1">The sequence shown here is derived from an EMBL/GenBank/DDBJ whole genome shotgun (WGS) entry which is preliminary data.</text>
</comment>
<name>A0ACB8SJH3_9AGAM</name>
<sequence>MPANVAPYNELPPVLTALFKAKASRGLTFEQIAQTIGKDEVWVAALFYGQAKASPEELQAVADAVGISHSFLASEVGAQWFPNRGIGPIPPTDPVIYRLFEGVLVYGHALKAVIHEKFGDGIMSMIDCKVHVEKKPDPKGDRVVLTFDGKFLPYAKW</sequence>
<evidence type="ECO:0000313" key="2">
    <source>
        <dbReference type="Proteomes" id="UP000814140"/>
    </source>
</evidence>
<reference evidence="1" key="1">
    <citation type="submission" date="2021-03" db="EMBL/GenBank/DDBJ databases">
        <authorList>
            <consortium name="DOE Joint Genome Institute"/>
            <person name="Ahrendt S."/>
            <person name="Looney B.P."/>
            <person name="Miyauchi S."/>
            <person name="Morin E."/>
            <person name="Drula E."/>
            <person name="Courty P.E."/>
            <person name="Chicoki N."/>
            <person name="Fauchery L."/>
            <person name="Kohler A."/>
            <person name="Kuo A."/>
            <person name="Labutti K."/>
            <person name="Pangilinan J."/>
            <person name="Lipzen A."/>
            <person name="Riley R."/>
            <person name="Andreopoulos W."/>
            <person name="He G."/>
            <person name="Johnson J."/>
            <person name="Barry K.W."/>
            <person name="Grigoriev I.V."/>
            <person name="Nagy L."/>
            <person name="Hibbett D."/>
            <person name="Henrissat B."/>
            <person name="Matheny P.B."/>
            <person name="Labbe J."/>
            <person name="Martin F."/>
        </authorList>
    </citation>
    <scope>NUCLEOTIDE SEQUENCE</scope>
    <source>
        <strain evidence="1">HHB10654</strain>
    </source>
</reference>
<dbReference type="Proteomes" id="UP000814140">
    <property type="component" value="Unassembled WGS sequence"/>
</dbReference>
<keyword evidence="2" id="KW-1185">Reference proteome</keyword>
<gene>
    <name evidence="1" type="ORF">BV25DRAFT_1832313</name>
</gene>
<proteinExistence type="predicted"/>
<accession>A0ACB8SJH3</accession>
<organism evidence="1 2">
    <name type="scientific">Artomyces pyxidatus</name>
    <dbReference type="NCBI Taxonomy" id="48021"/>
    <lineage>
        <taxon>Eukaryota</taxon>
        <taxon>Fungi</taxon>
        <taxon>Dikarya</taxon>
        <taxon>Basidiomycota</taxon>
        <taxon>Agaricomycotina</taxon>
        <taxon>Agaricomycetes</taxon>
        <taxon>Russulales</taxon>
        <taxon>Auriscalpiaceae</taxon>
        <taxon>Artomyces</taxon>
    </lineage>
</organism>
<protein>
    <submittedName>
        <fullName evidence="1">Cyanase</fullName>
    </submittedName>
</protein>
<reference evidence="1" key="2">
    <citation type="journal article" date="2022" name="New Phytol.">
        <title>Evolutionary transition to the ectomycorrhizal habit in the genomes of a hyperdiverse lineage of mushroom-forming fungi.</title>
        <authorList>
            <person name="Looney B."/>
            <person name="Miyauchi S."/>
            <person name="Morin E."/>
            <person name="Drula E."/>
            <person name="Courty P.E."/>
            <person name="Kohler A."/>
            <person name="Kuo A."/>
            <person name="LaButti K."/>
            <person name="Pangilinan J."/>
            <person name="Lipzen A."/>
            <person name="Riley R."/>
            <person name="Andreopoulos W."/>
            <person name="He G."/>
            <person name="Johnson J."/>
            <person name="Nolan M."/>
            <person name="Tritt A."/>
            <person name="Barry K.W."/>
            <person name="Grigoriev I.V."/>
            <person name="Nagy L.G."/>
            <person name="Hibbett D."/>
            <person name="Henrissat B."/>
            <person name="Matheny P.B."/>
            <person name="Labbe J."/>
            <person name="Martin F.M."/>
        </authorList>
    </citation>
    <scope>NUCLEOTIDE SEQUENCE</scope>
    <source>
        <strain evidence="1">HHB10654</strain>
    </source>
</reference>
<evidence type="ECO:0000313" key="1">
    <source>
        <dbReference type="EMBL" id="KAI0056322.1"/>
    </source>
</evidence>